<evidence type="ECO:0000313" key="1">
    <source>
        <dbReference type="EMBL" id="MBB4623609.1"/>
    </source>
</evidence>
<organism evidence="1 2">
    <name type="scientific">Parabacteroides faecis</name>
    <dbReference type="NCBI Taxonomy" id="1217282"/>
    <lineage>
        <taxon>Bacteria</taxon>
        <taxon>Pseudomonadati</taxon>
        <taxon>Bacteroidota</taxon>
        <taxon>Bacteroidia</taxon>
        <taxon>Bacteroidales</taxon>
        <taxon>Tannerellaceae</taxon>
        <taxon>Parabacteroides</taxon>
    </lineage>
</organism>
<evidence type="ECO:0000313" key="2">
    <source>
        <dbReference type="Proteomes" id="UP000533637"/>
    </source>
</evidence>
<dbReference type="EMBL" id="JACHOC010000007">
    <property type="protein sequence ID" value="MBB4623609.1"/>
    <property type="molecule type" value="Genomic_DNA"/>
</dbReference>
<reference evidence="1 2" key="1">
    <citation type="submission" date="2020-08" db="EMBL/GenBank/DDBJ databases">
        <title>Genomic Encyclopedia of Type Strains, Phase IV (KMG-IV): sequencing the most valuable type-strain genomes for metagenomic binning, comparative biology and taxonomic classification.</title>
        <authorList>
            <person name="Goeker M."/>
        </authorList>
    </citation>
    <scope>NUCLEOTIDE SEQUENCE [LARGE SCALE GENOMIC DNA]</scope>
    <source>
        <strain evidence="1 2">DSM 102983</strain>
    </source>
</reference>
<dbReference type="RefSeq" id="WP_183671632.1">
    <property type="nucleotide sequence ID" value="NZ_BMPB01000008.1"/>
</dbReference>
<sequence>METAERENQAPMLWYWSVPENGMDMEDCEKIAKENLANRQSNRYKEMYIAFI</sequence>
<protein>
    <submittedName>
        <fullName evidence="1">Uncharacterized protein</fullName>
    </submittedName>
</protein>
<comment type="caution">
    <text evidence="1">The sequence shown here is derived from an EMBL/GenBank/DDBJ whole genome shotgun (WGS) entry which is preliminary data.</text>
</comment>
<name>A0ABR6KS38_9BACT</name>
<accession>A0ABR6KS38</accession>
<keyword evidence="2" id="KW-1185">Reference proteome</keyword>
<proteinExistence type="predicted"/>
<dbReference type="Proteomes" id="UP000533637">
    <property type="component" value="Unassembled WGS sequence"/>
</dbReference>
<gene>
    <name evidence="1" type="ORF">GGQ57_003525</name>
</gene>